<proteinExistence type="predicted"/>
<organism evidence="3 4">
    <name type="scientific">Orientia tsutsugamushi</name>
    <name type="common">Rickettsia tsutsugamushi</name>
    <dbReference type="NCBI Taxonomy" id="784"/>
    <lineage>
        <taxon>Bacteria</taxon>
        <taxon>Pseudomonadati</taxon>
        <taxon>Pseudomonadota</taxon>
        <taxon>Alphaproteobacteria</taxon>
        <taxon>Rickettsiales</taxon>
        <taxon>Rickettsiaceae</taxon>
        <taxon>Rickettsieae</taxon>
        <taxon>Orientia</taxon>
    </lineage>
</organism>
<feature type="coiled-coil region" evidence="1">
    <location>
        <begin position="323"/>
        <end position="378"/>
    </location>
</feature>
<dbReference type="EMBL" id="OOHR01000007">
    <property type="protein sequence ID" value="SPM44915.1"/>
    <property type="molecule type" value="Genomic_DNA"/>
</dbReference>
<feature type="coiled-coil region" evidence="1">
    <location>
        <begin position="151"/>
        <end position="178"/>
    </location>
</feature>
<gene>
    <name evidence="3" type="ORF">FPW1038_01466</name>
</gene>
<evidence type="ECO:0000313" key="4">
    <source>
        <dbReference type="Proteomes" id="UP000244889"/>
    </source>
</evidence>
<reference evidence="4" key="1">
    <citation type="submission" date="2018-03" db="EMBL/GenBank/DDBJ databases">
        <authorList>
            <person name="Batty M. E."/>
            <person name="Batty M E."/>
        </authorList>
    </citation>
    <scope>NUCLEOTIDE SEQUENCE [LARGE SCALE GENOMIC DNA]</scope>
</reference>
<evidence type="ECO:0000256" key="1">
    <source>
        <dbReference type="SAM" id="Coils"/>
    </source>
</evidence>
<feature type="transmembrane region" description="Helical" evidence="2">
    <location>
        <begin position="28"/>
        <end position="49"/>
    </location>
</feature>
<keyword evidence="2" id="KW-0472">Membrane</keyword>
<keyword evidence="2" id="KW-0812">Transmembrane</keyword>
<name>A0A2R8F0J6_ORITS</name>
<keyword evidence="2" id="KW-1133">Transmembrane helix</keyword>
<accession>A0A2R8F0J6</accession>
<protein>
    <recommendedName>
        <fullName evidence="5">DUF2670 domain-containing protein</fullName>
    </recommendedName>
</protein>
<evidence type="ECO:0000313" key="3">
    <source>
        <dbReference type="EMBL" id="SPM44915.1"/>
    </source>
</evidence>
<keyword evidence="1" id="KW-0175">Coiled coil</keyword>
<dbReference type="Pfam" id="PF10875">
    <property type="entry name" value="DUF2670"/>
    <property type="match status" value="1"/>
</dbReference>
<sequence length="379" mass="44822">MWFYYFTEPIFRYVGRIFKNPMALVPYIFIKKWTLAIYTTSIIVIYLIFTNKVVQEKLLVFTQIMNYELGEAKAIAKHCTSHLANGQWSELWKCIGDHPKYESTEHDQILEEGDAQEINNDLEQVERYQEIIKKKDQRNYNDSCSELLATINVQSSRAQTLREERETFKNECKAYLAQSNKITSTALSTDSQVLARQEILLQAKRQVILQKQKTLNTEMMETKMRINSLSAYISSNIRSNLDQEFVKKLHQLKESLNKKLEEGLRYESSELEYQEGELLDQEQKTKEKETALETEFQQNKYETKVLEEKLKRIIESNNDFAEKNRIELRLKQISIQQQKLMQEKRLLHTKITMLQTQKNELSQKKADLKARIEIFNQTS</sequence>
<evidence type="ECO:0000256" key="2">
    <source>
        <dbReference type="SAM" id="Phobius"/>
    </source>
</evidence>
<dbReference type="InterPro" id="IPR022714">
    <property type="entry name" value="DUF2670"/>
</dbReference>
<dbReference type="AlphaFoldDB" id="A0A2R8F0J6"/>
<evidence type="ECO:0008006" key="5">
    <source>
        <dbReference type="Google" id="ProtNLM"/>
    </source>
</evidence>
<dbReference type="Proteomes" id="UP000244889">
    <property type="component" value="Unassembled WGS sequence"/>
</dbReference>
<dbReference type="RefSeq" id="WP_108839725.1">
    <property type="nucleotide sequence ID" value="NZ_OOHR01000007.1"/>
</dbReference>